<protein>
    <submittedName>
        <fullName evidence="1">Uncharacterized protein</fullName>
    </submittedName>
</protein>
<keyword evidence="2" id="KW-1185">Reference proteome</keyword>
<name>A0A0B8T444_9SPHI</name>
<evidence type="ECO:0000313" key="1">
    <source>
        <dbReference type="EMBL" id="KGE16141.1"/>
    </source>
</evidence>
<dbReference type="EMBL" id="JJMU01000002">
    <property type="protein sequence ID" value="KGE16141.1"/>
    <property type="molecule type" value="Genomic_DNA"/>
</dbReference>
<evidence type="ECO:0000313" key="2">
    <source>
        <dbReference type="Proteomes" id="UP000031802"/>
    </source>
</evidence>
<reference evidence="1 2" key="2">
    <citation type="journal article" date="2015" name="PLoS ONE">
        <title>Whole-Genome Optical Mapping and Finished Genome Sequence of Sphingobacterium deserti sp. nov., a New Species Isolated from the Western Desert of China.</title>
        <authorList>
            <person name="Teng C."/>
            <person name="Zhou Z."/>
            <person name="Molnar I."/>
            <person name="Li X."/>
            <person name="Tang R."/>
            <person name="Chen M."/>
            <person name="Wang L."/>
            <person name="Su S."/>
            <person name="Zhang W."/>
            <person name="Lin M."/>
        </authorList>
    </citation>
    <scope>NUCLEOTIDE SEQUENCE [LARGE SCALE GENOMIC DNA]</scope>
    <source>
        <strain evidence="2">ACCC05744</strain>
    </source>
</reference>
<comment type="caution">
    <text evidence="1">The sequence shown here is derived from an EMBL/GenBank/DDBJ whole genome shotgun (WGS) entry which is preliminary data.</text>
</comment>
<reference evidence="2" key="1">
    <citation type="submission" date="2014-04" db="EMBL/GenBank/DDBJ databases">
        <title>Whole-Genome optical mapping and complete genome sequence of Sphingobacterium deserti sp. nov., a new spaces isolated from desert in the west of China.</title>
        <authorList>
            <person name="Teng C."/>
            <person name="Zhou Z."/>
            <person name="Li X."/>
            <person name="Chen M."/>
            <person name="Lin M."/>
            <person name="Wang L."/>
            <person name="Su S."/>
            <person name="Zhang C."/>
            <person name="Zhang W."/>
        </authorList>
    </citation>
    <scope>NUCLEOTIDE SEQUENCE [LARGE SCALE GENOMIC DNA]</scope>
    <source>
        <strain evidence="2">ACCC05744</strain>
    </source>
</reference>
<gene>
    <name evidence="1" type="ORF">DI53_0256</name>
</gene>
<proteinExistence type="predicted"/>
<dbReference type="Proteomes" id="UP000031802">
    <property type="component" value="Unassembled WGS sequence"/>
</dbReference>
<dbReference type="AlphaFoldDB" id="A0A0B8T444"/>
<organism evidence="1 2">
    <name type="scientific">Sphingobacterium deserti</name>
    <dbReference type="NCBI Taxonomy" id="1229276"/>
    <lineage>
        <taxon>Bacteria</taxon>
        <taxon>Pseudomonadati</taxon>
        <taxon>Bacteroidota</taxon>
        <taxon>Sphingobacteriia</taxon>
        <taxon>Sphingobacteriales</taxon>
        <taxon>Sphingobacteriaceae</taxon>
        <taxon>Sphingobacterium</taxon>
    </lineage>
</organism>
<sequence length="30" mass="3629">MLTLYRFEHRAVQLKNITIEVIIILVFLKI</sequence>
<accession>A0A0B8T444</accession>
<dbReference type="STRING" id="1229276.DI53_0256"/>